<protein>
    <recommendedName>
        <fullName evidence="3">Calcineurin-like phosphoesterase domain-containing protein</fullName>
    </recommendedName>
</protein>
<reference evidence="5" key="1">
    <citation type="submission" date="2022-10" db="EMBL/GenBank/DDBJ databases">
        <title>Genome assembly of Pristionchus species.</title>
        <authorList>
            <person name="Yoshida K."/>
            <person name="Sommer R.J."/>
        </authorList>
    </citation>
    <scope>NUCLEOTIDE SEQUENCE [LARGE SCALE GENOMIC DNA]</scope>
    <source>
        <strain evidence="5">RS5460</strain>
    </source>
</reference>
<dbReference type="PANTHER" id="PTHR10161">
    <property type="entry name" value="TARTRATE-RESISTANT ACID PHOSPHATASE TYPE 5"/>
    <property type="match status" value="1"/>
</dbReference>
<sequence length="137" mass="15291">SGMPIWGATPTQKGVARAMADRAKGVEAVINLGDNFYITGVMSDSDPRVNTTFKDVYKGTAVPWLIIAGNHDHLGNVSAQMSYTNKSKLWYFPALYYNKIYHKEDVSVEFVMLDTVELCGNNVDVQTGKLWDVIREL</sequence>
<dbReference type="AlphaFoldDB" id="A0AAN5I5D5"/>
<evidence type="ECO:0000313" key="4">
    <source>
        <dbReference type="EMBL" id="GMR52064.1"/>
    </source>
</evidence>
<dbReference type="Pfam" id="PF00149">
    <property type="entry name" value="Metallophos"/>
    <property type="match status" value="1"/>
</dbReference>
<comment type="caution">
    <text evidence="4">The sequence shown here is derived from an EMBL/GenBank/DDBJ whole genome shotgun (WGS) entry which is preliminary data.</text>
</comment>
<evidence type="ECO:0000259" key="3">
    <source>
        <dbReference type="Pfam" id="PF00149"/>
    </source>
</evidence>
<organism evidence="4 5">
    <name type="scientific">Pristionchus mayeri</name>
    <dbReference type="NCBI Taxonomy" id="1317129"/>
    <lineage>
        <taxon>Eukaryota</taxon>
        <taxon>Metazoa</taxon>
        <taxon>Ecdysozoa</taxon>
        <taxon>Nematoda</taxon>
        <taxon>Chromadorea</taxon>
        <taxon>Rhabditida</taxon>
        <taxon>Rhabditina</taxon>
        <taxon>Diplogasteromorpha</taxon>
        <taxon>Diplogasteroidea</taxon>
        <taxon>Neodiplogasteridae</taxon>
        <taxon>Pristionchus</taxon>
    </lineage>
</organism>
<dbReference type="SUPFAM" id="SSF56300">
    <property type="entry name" value="Metallo-dependent phosphatases"/>
    <property type="match status" value="1"/>
</dbReference>
<name>A0AAN5I5D5_9BILA</name>
<dbReference type="InterPro" id="IPR051558">
    <property type="entry name" value="Metallophosphoesterase_PAP"/>
</dbReference>
<dbReference type="EMBL" id="BTRK01000005">
    <property type="protein sequence ID" value="GMR52064.1"/>
    <property type="molecule type" value="Genomic_DNA"/>
</dbReference>
<dbReference type="PANTHER" id="PTHR10161:SF14">
    <property type="entry name" value="TARTRATE-RESISTANT ACID PHOSPHATASE TYPE 5"/>
    <property type="match status" value="1"/>
</dbReference>
<feature type="domain" description="Calcineurin-like phosphoesterase" evidence="3">
    <location>
        <begin position="24"/>
        <end position="104"/>
    </location>
</feature>
<feature type="non-terminal residue" evidence="4">
    <location>
        <position position="1"/>
    </location>
</feature>
<dbReference type="GO" id="GO:0016787">
    <property type="term" value="F:hydrolase activity"/>
    <property type="evidence" value="ECO:0007669"/>
    <property type="project" value="UniProtKB-KW"/>
</dbReference>
<dbReference type="Gene3D" id="3.60.21.10">
    <property type="match status" value="1"/>
</dbReference>
<gene>
    <name evidence="4" type="ORF">PMAYCL1PPCAC_22259</name>
</gene>
<evidence type="ECO:0000313" key="5">
    <source>
        <dbReference type="Proteomes" id="UP001328107"/>
    </source>
</evidence>
<dbReference type="InterPro" id="IPR004843">
    <property type="entry name" value="Calcineurin-like_PHP"/>
</dbReference>
<keyword evidence="5" id="KW-1185">Reference proteome</keyword>
<proteinExistence type="predicted"/>
<keyword evidence="2" id="KW-0378">Hydrolase</keyword>
<dbReference type="InterPro" id="IPR029052">
    <property type="entry name" value="Metallo-depent_PP-like"/>
</dbReference>
<dbReference type="Proteomes" id="UP001328107">
    <property type="component" value="Unassembled WGS sequence"/>
</dbReference>
<evidence type="ECO:0000256" key="2">
    <source>
        <dbReference type="ARBA" id="ARBA00022801"/>
    </source>
</evidence>
<evidence type="ECO:0000256" key="1">
    <source>
        <dbReference type="ARBA" id="ARBA00022729"/>
    </source>
</evidence>
<keyword evidence="1" id="KW-0732">Signal</keyword>
<accession>A0AAN5I5D5</accession>